<accession>A0ABN7ZZX5</accession>
<evidence type="ECO:0000313" key="3">
    <source>
        <dbReference type="Proteomes" id="UP000789423"/>
    </source>
</evidence>
<comment type="caution">
    <text evidence="2">The sequence shown here is derived from an EMBL/GenBank/DDBJ whole genome shotgun (WGS) entry which is preliminary data.</text>
</comment>
<protein>
    <recommendedName>
        <fullName evidence="4">CGEA protein</fullName>
    </recommendedName>
</protein>
<reference evidence="2 3" key="1">
    <citation type="submission" date="2021-10" db="EMBL/GenBank/DDBJ databases">
        <authorList>
            <person name="Criscuolo A."/>
        </authorList>
    </citation>
    <scope>NUCLEOTIDE SEQUENCE [LARGE SCALE GENOMIC DNA]</scope>
    <source>
        <strain evidence="3">CIP 111899</strain>
    </source>
</reference>
<evidence type="ECO:0000256" key="1">
    <source>
        <dbReference type="SAM" id="MobiDB-lite"/>
    </source>
</evidence>
<name>A0ABN7ZZX5_9BACI</name>
<keyword evidence="3" id="KW-1185">Reference proteome</keyword>
<proteinExistence type="predicted"/>
<organism evidence="2 3">
    <name type="scientific">Bacillus rhizoplanae</name>
    <dbReference type="NCBI Taxonomy" id="2880966"/>
    <lineage>
        <taxon>Bacteria</taxon>
        <taxon>Bacillati</taxon>
        <taxon>Bacillota</taxon>
        <taxon>Bacilli</taxon>
        <taxon>Bacillales</taxon>
        <taxon>Bacillaceae</taxon>
        <taxon>Bacillus</taxon>
    </lineage>
</organism>
<gene>
    <name evidence="2" type="ORF">BACCIP111899_01996</name>
</gene>
<dbReference type="EMBL" id="CAKJTI010000008">
    <property type="protein sequence ID" value="CAG9612818.1"/>
    <property type="molecule type" value="Genomic_DNA"/>
</dbReference>
<evidence type="ECO:0000313" key="2">
    <source>
        <dbReference type="EMBL" id="CAG9612818.1"/>
    </source>
</evidence>
<feature type="region of interest" description="Disordered" evidence="1">
    <location>
        <begin position="76"/>
        <end position="101"/>
    </location>
</feature>
<sequence length="101" mass="10690">MAQICDGSACFIFSTLPPGTVVTIVGKSGHMYGPATFQFLDPQSCVVTLLEEDMTTPISTIILQIGCNDIESVSYSPEIPGGGGDRPTTPVSAFGEQEDRF</sequence>
<evidence type="ECO:0008006" key="4">
    <source>
        <dbReference type="Google" id="ProtNLM"/>
    </source>
</evidence>
<dbReference type="Proteomes" id="UP000789423">
    <property type="component" value="Unassembled WGS sequence"/>
</dbReference>